<evidence type="ECO:0000256" key="1">
    <source>
        <dbReference type="SAM" id="MobiDB-lite"/>
    </source>
</evidence>
<protein>
    <submittedName>
        <fullName evidence="2">Uncharacterized protein</fullName>
    </submittedName>
</protein>
<evidence type="ECO:0000313" key="2">
    <source>
        <dbReference type="EMBL" id="CAB3800459.1"/>
    </source>
</evidence>
<gene>
    <name evidence="2" type="ORF">LMG28614_05180</name>
</gene>
<organism evidence="2 3">
    <name type="scientific">Paraburkholderia ultramafica</name>
    <dbReference type="NCBI Taxonomy" id="1544867"/>
    <lineage>
        <taxon>Bacteria</taxon>
        <taxon>Pseudomonadati</taxon>
        <taxon>Pseudomonadota</taxon>
        <taxon>Betaproteobacteria</taxon>
        <taxon>Burkholderiales</taxon>
        <taxon>Burkholderiaceae</taxon>
        <taxon>Paraburkholderia</taxon>
    </lineage>
</organism>
<sequence>MPRRTDRPAGMRARRGRKGVLTYYLVRQDGSKLVLGQNLELAYARWVQEQRSLVQLARPTTAIELLGCFEQCALPLSSEQAAARRRAELTTLRAFFTEHDDPALESIAGEELFLAWYRNDSRSSPSDTAIRMFRLVWMFALQLEIVKSNCPWKTFDLRKIQLKLEAADVVCQFASPPLKEFLEELLCKTTRTSVKPPSDVKPEYSERLQVELTLAISRAVVMLRKCGRPDLIAPVHQLKVDELLLLRNSSVLELARPPGAIFLDHQRTEVLASLRTETNASGHQTKPRTLQRFNRTASPEGDSQFPGSVGFTVEEQ</sequence>
<reference evidence="2 3" key="1">
    <citation type="submission" date="2020-04" db="EMBL/GenBank/DDBJ databases">
        <authorList>
            <person name="De Canck E."/>
        </authorList>
    </citation>
    <scope>NUCLEOTIDE SEQUENCE [LARGE SCALE GENOMIC DNA]</scope>
    <source>
        <strain evidence="2 3">LMG 28614</strain>
    </source>
</reference>
<dbReference type="RefSeq" id="WP_175152220.1">
    <property type="nucleotide sequence ID" value="NZ_CADIKK010000028.1"/>
</dbReference>
<dbReference type="AlphaFoldDB" id="A0A6S7DB01"/>
<name>A0A6S7DB01_9BURK</name>
<keyword evidence="3" id="KW-1185">Reference proteome</keyword>
<proteinExistence type="predicted"/>
<feature type="region of interest" description="Disordered" evidence="1">
    <location>
        <begin position="295"/>
        <end position="316"/>
    </location>
</feature>
<dbReference type="Proteomes" id="UP000494365">
    <property type="component" value="Unassembled WGS sequence"/>
</dbReference>
<dbReference type="EMBL" id="CADIKK010000028">
    <property type="protein sequence ID" value="CAB3800459.1"/>
    <property type="molecule type" value="Genomic_DNA"/>
</dbReference>
<evidence type="ECO:0000313" key="3">
    <source>
        <dbReference type="Proteomes" id="UP000494365"/>
    </source>
</evidence>
<accession>A0A6S7DB01</accession>